<feature type="domain" description="NodB homology" evidence="16">
    <location>
        <begin position="154"/>
        <end position="342"/>
    </location>
</feature>
<evidence type="ECO:0000256" key="6">
    <source>
        <dbReference type="ARBA" id="ARBA00023136"/>
    </source>
</evidence>
<dbReference type="GO" id="GO:0000272">
    <property type="term" value="P:polysaccharide catabolic process"/>
    <property type="evidence" value="ECO:0007669"/>
    <property type="project" value="UniProtKB-KW"/>
</dbReference>
<dbReference type="GO" id="GO:0071555">
    <property type="term" value="P:cell wall organization"/>
    <property type="evidence" value="ECO:0007669"/>
    <property type="project" value="UniProtKB-KW"/>
</dbReference>
<evidence type="ECO:0000256" key="10">
    <source>
        <dbReference type="ARBA" id="ARBA00023316"/>
    </source>
</evidence>
<dbReference type="Gene3D" id="3.20.20.370">
    <property type="entry name" value="Glycoside hydrolase/deacetylase"/>
    <property type="match status" value="1"/>
</dbReference>
<dbReference type="InterPro" id="IPR011330">
    <property type="entry name" value="Glyco_hydro/deAcase_b/a-brl"/>
</dbReference>
<evidence type="ECO:0000259" key="16">
    <source>
        <dbReference type="PROSITE" id="PS51677"/>
    </source>
</evidence>
<evidence type="ECO:0000256" key="9">
    <source>
        <dbReference type="ARBA" id="ARBA00023288"/>
    </source>
</evidence>
<dbReference type="AlphaFoldDB" id="A0AAW0CLV2"/>
<keyword evidence="11" id="KW-0624">Polysaccharide degradation</keyword>
<evidence type="ECO:0000256" key="7">
    <source>
        <dbReference type="ARBA" id="ARBA00023277"/>
    </source>
</evidence>
<dbReference type="Pfam" id="PF01522">
    <property type="entry name" value="Polysacc_deac_1"/>
    <property type="match status" value="1"/>
</dbReference>
<feature type="chain" id="PRO_5043508316" description="chitin deacetylase" evidence="15">
    <location>
        <begin position="20"/>
        <end position="439"/>
    </location>
</feature>
<dbReference type="Proteomes" id="UP001362999">
    <property type="component" value="Unassembled WGS sequence"/>
</dbReference>
<feature type="region of interest" description="Disordered" evidence="14">
    <location>
        <begin position="356"/>
        <end position="416"/>
    </location>
</feature>
<dbReference type="SUPFAM" id="SSF88713">
    <property type="entry name" value="Glycoside hydrolase/deacetylase"/>
    <property type="match status" value="1"/>
</dbReference>
<dbReference type="EC" id="3.5.1.41" evidence="12"/>
<sequence length="439" mass="47365">MSMHFLFLLALPFLSTASASVVGRHVPHDDHSHRLEQRLPSATWYHHRDHPVHSLFRRDGDTDGVNYAPVGSSEWAAGYPPEPPTLPDVKSIPASWIAALNDAVSRKAIPDIPPSKLDSGGNPTYAGKDPNSPEICSSTYQCRIDGDIWDAPAGSIGLSFDDGPEAGSEKLIAYLKTVNQPVTHFLIGSNIRDNPDTFLKIFELGDGICVHTWTHPYMTTLTNEQVVAELGWTMQIIHNSTGGRVPKFWRPPYGDSDKRVTAIAKEVFGMTTIIWNQDTDDWSLTDSPPGTTAQKINSSMHTWLTGPKSPGLIILEHELSDQSVAAFMAAYPVMQQNNWNIMSLADLVGHNASYQNSDSNTSPVNGVDIVNAKNNSPPSSSSSIAAPSSASGSKPANSASSPASSSPSSPTQKPSSALAQWTIQPIALILATLSFLLLH</sequence>
<feature type="signal peptide" evidence="15">
    <location>
        <begin position="1"/>
        <end position="19"/>
    </location>
</feature>
<accession>A0AAW0CLV2</accession>
<comment type="subcellular location">
    <subcellularLocation>
        <location evidence="2">Cell membrane</location>
        <topology evidence="2">Lipid-anchor</topology>
        <topology evidence="2">GPI-anchor</topology>
    </subcellularLocation>
</comment>
<proteinExistence type="predicted"/>
<dbReference type="PROSITE" id="PS51677">
    <property type="entry name" value="NODB"/>
    <property type="match status" value="1"/>
</dbReference>
<keyword evidence="5" id="KW-0146">Chitin degradation</keyword>
<comment type="cofactor">
    <cofactor evidence="1">
        <name>Co(2+)</name>
        <dbReference type="ChEBI" id="CHEBI:48828"/>
    </cofactor>
</comment>
<dbReference type="GO" id="GO:0009272">
    <property type="term" value="P:fungal-type cell wall biogenesis"/>
    <property type="evidence" value="ECO:0007669"/>
    <property type="project" value="UniProtKB-ARBA"/>
</dbReference>
<dbReference type="InterPro" id="IPR050248">
    <property type="entry name" value="Polysacc_deacetylase_ArnD"/>
</dbReference>
<evidence type="ECO:0000256" key="5">
    <source>
        <dbReference type="ARBA" id="ARBA00023024"/>
    </source>
</evidence>
<evidence type="ECO:0000256" key="1">
    <source>
        <dbReference type="ARBA" id="ARBA00001941"/>
    </source>
</evidence>
<evidence type="ECO:0000256" key="14">
    <source>
        <dbReference type="SAM" id="MobiDB-lite"/>
    </source>
</evidence>
<evidence type="ECO:0000256" key="13">
    <source>
        <dbReference type="ARBA" id="ARBA00048494"/>
    </source>
</evidence>
<dbReference type="EMBL" id="JAWWNJ010000016">
    <property type="protein sequence ID" value="KAK7039772.1"/>
    <property type="molecule type" value="Genomic_DNA"/>
</dbReference>
<evidence type="ECO:0000256" key="11">
    <source>
        <dbReference type="ARBA" id="ARBA00023326"/>
    </source>
</evidence>
<dbReference type="GO" id="GO:0098552">
    <property type="term" value="C:side of membrane"/>
    <property type="evidence" value="ECO:0007669"/>
    <property type="project" value="UniProtKB-KW"/>
</dbReference>
<keyword evidence="9" id="KW-0449">Lipoprotein</keyword>
<dbReference type="PANTHER" id="PTHR10587">
    <property type="entry name" value="GLYCOSYL TRANSFERASE-RELATED"/>
    <property type="match status" value="1"/>
</dbReference>
<evidence type="ECO:0000313" key="18">
    <source>
        <dbReference type="Proteomes" id="UP001362999"/>
    </source>
</evidence>
<evidence type="ECO:0000256" key="12">
    <source>
        <dbReference type="ARBA" id="ARBA00024056"/>
    </source>
</evidence>
<dbReference type="GO" id="GO:0004099">
    <property type="term" value="F:chitin deacetylase activity"/>
    <property type="evidence" value="ECO:0007669"/>
    <property type="project" value="UniProtKB-EC"/>
</dbReference>
<keyword evidence="8" id="KW-0170">Cobalt</keyword>
<evidence type="ECO:0000256" key="15">
    <source>
        <dbReference type="SAM" id="SignalP"/>
    </source>
</evidence>
<keyword evidence="15" id="KW-0732">Signal</keyword>
<name>A0AAW0CLV2_9AGAR</name>
<keyword evidence="18" id="KW-1185">Reference proteome</keyword>
<evidence type="ECO:0000313" key="17">
    <source>
        <dbReference type="EMBL" id="KAK7039772.1"/>
    </source>
</evidence>
<keyword evidence="3" id="KW-1003">Cell membrane</keyword>
<evidence type="ECO:0000256" key="2">
    <source>
        <dbReference type="ARBA" id="ARBA00004609"/>
    </source>
</evidence>
<comment type="caution">
    <text evidence="17">The sequence shown here is derived from an EMBL/GenBank/DDBJ whole genome shotgun (WGS) entry which is preliminary data.</text>
</comment>
<keyword evidence="4" id="KW-0325">Glycoprotein</keyword>
<reference evidence="17 18" key="1">
    <citation type="journal article" date="2024" name="J Genomics">
        <title>Draft genome sequencing and assembly of Favolaschia claudopus CIRM-BRFM 2984 isolated from oak limbs.</title>
        <authorList>
            <person name="Navarro D."/>
            <person name="Drula E."/>
            <person name="Chaduli D."/>
            <person name="Cazenave R."/>
            <person name="Ahrendt S."/>
            <person name="Wang J."/>
            <person name="Lipzen A."/>
            <person name="Daum C."/>
            <person name="Barry K."/>
            <person name="Grigoriev I.V."/>
            <person name="Favel A."/>
            <person name="Rosso M.N."/>
            <person name="Martin F."/>
        </authorList>
    </citation>
    <scope>NUCLEOTIDE SEQUENCE [LARGE SCALE GENOMIC DNA]</scope>
    <source>
        <strain evidence="17 18">CIRM-BRFM 2984</strain>
    </source>
</reference>
<dbReference type="PANTHER" id="PTHR10587:SF135">
    <property type="entry name" value="CHITIN DEACETYLASE 3"/>
    <property type="match status" value="1"/>
</dbReference>
<evidence type="ECO:0000256" key="8">
    <source>
        <dbReference type="ARBA" id="ARBA00023285"/>
    </source>
</evidence>
<keyword evidence="6" id="KW-0472">Membrane</keyword>
<protein>
    <recommendedName>
        <fullName evidence="12">chitin deacetylase</fullName>
        <ecNumber evidence="12">3.5.1.41</ecNumber>
    </recommendedName>
</protein>
<comment type="catalytic activity">
    <reaction evidence="13">
        <text>[(1-&gt;4)-N-acetyl-beta-D-glucosaminyl](n) + n H2O = chitosan + n acetate</text>
        <dbReference type="Rhea" id="RHEA:10464"/>
        <dbReference type="Rhea" id="RHEA-COMP:9593"/>
        <dbReference type="Rhea" id="RHEA-COMP:9597"/>
        <dbReference type="ChEBI" id="CHEBI:15377"/>
        <dbReference type="ChEBI" id="CHEBI:17029"/>
        <dbReference type="ChEBI" id="CHEBI:30089"/>
        <dbReference type="ChEBI" id="CHEBI:57704"/>
        <dbReference type="EC" id="3.5.1.41"/>
    </reaction>
    <physiologicalReaction direction="left-to-right" evidence="13">
        <dbReference type="Rhea" id="RHEA:10465"/>
    </physiologicalReaction>
</comment>
<dbReference type="GO" id="GO:0006032">
    <property type="term" value="P:chitin catabolic process"/>
    <property type="evidence" value="ECO:0007669"/>
    <property type="project" value="UniProtKB-KW"/>
</dbReference>
<organism evidence="17 18">
    <name type="scientific">Favolaschia claudopus</name>
    <dbReference type="NCBI Taxonomy" id="2862362"/>
    <lineage>
        <taxon>Eukaryota</taxon>
        <taxon>Fungi</taxon>
        <taxon>Dikarya</taxon>
        <taxon>Basidiomycota</taxon>
        <taxon>Agaricomycotina</taxon>
        <taxon>Agaricomycetes</taxon>
        <taxon>Agaricomycetidae</taxon>
        <taxon>Agaricales</taxon>
        <taxon>Marasmiineae</taxon>
        <taxon>Mycenaceae</taxon>
        <taxon>Favolaschia</taxon>
    </lineage>
</organism>
<evidence type="ECO:0000256" key="3">
    <source>
        <dbReference type="ARBA" id="ARBA00022475"/>
    </source>
</evidence>
<dbReference type="GO" id="GO:0005886">
    <property type="term" value="C:plasma membrane"/>
    <property type="evidence" value="ECO:0007669"/>
    <property type="project" value="UniProtKB-SubCell"/>
</dbReference>
<keyword evidence="7" id="KW-0119">Carbohydrate metabolism</keyword>
<gene>
    <name evidence="17" type="ORF">R3P38DRAFT_491109</name>
</gene>
<evidence type="ECO:0000256" key="4">
    <source>
        <dbReference type="ARBA" id="ARBA00022622"/>
    </source>
</evidence>
<keyword evidence="10" id="KW-0961">Cell wall biogenesis/degradation</keyword>
<dbReference type="InterPro" id="IPR002509">
    <property type="entry name" value="NODB_dom"/>
</dbReference>
<feature type="compositionally biased region" description="Low complexity" evidence="14">
    <location>
        <begin position="372"/>
        <end position="416"/>
    </location>
</feature>
<keyword evidence="4" id="KW-0336">GPI-anchor</keyword>